<keyword evidence="7 11" id="KW-0798">TonB box</keyword>
<dbReference type="Gene3D" id="2.170.130.10">
    <property type="entry name" value="TonB-dependent receptor, plug domain"/>
    <property type="match status" value="1"/>
</dbReference>
<dbReference type="InterPro" id="IPR037066">
    <property type="entry name" value="Plug_dom_sf"/>
</dbReference>
<dbReference type="InterPro" id="IPR036942">
    <property type="entry name" value="Beta-barrel_TonB_sf"/>
</dbReference>
<keyword evidence="2 10" id="KW-0813">Transport</keyword>
<keyword evidence="4 10" id="KW-0812">Transmembrane</keyword>
<evidence type="ECO:0000256" key="7">
    <source>
        <dbReference type="ARBA" id="ARBA00023077"/>
    </source>
</evidence>
<evidence type="ECO:0000256" key="13">
    <source>
        <dbReference type="SAM" id="SignalP"/>
    </source>
</evidence>
<dbReference type="CDD" id="cd01347">
    <property type="entry name" value="ligand_gated_channel"/>
    <property type="match status" value="1"/>
</dbReference>
<evidence type="ECO:0000256" key="3">
    <source>
        <dbReference type="ARBA" id="ARBA00022452"/>
    </source>
</evidence>
<evidence type="ECO:0008006" key="18">
    <source>
        <dbReference type="Google" id="ProtNLM"/>
    </source>
</evidence>
<evidence type="ECO:0000256" key="8">
    <source>
        <dbReference type="ARBA" id="ARBA00023136"/>
    </source>
</evidence>
<dbReference type="InterPro" id="IPR000531">
    <property type="entry name" value="Beta-barrel_TonB"/>
</dbReference>
<dbReference type="InterPro" id="IPR039426">
    <property type="entry name" value="TonB-dep_rcpt-like"/>
</dbReference>
<keyword evidence="9 10" id="KW-0998">Cell outer membrane</keyword>
<dbReference type="EMBL" id="NVUL01000068">
    <property type="protein sequence ID" value="PCI75755.1"/>
    <property type="molecule type" value="Genomic_DNA"/>
</dbReference>
<dbReference type="Pfam" id="PF07715">
    <property type="entry name" value="Plug"/>
    <property type="match status" value="1"/>
</dbReference>
<organism evidence="16 17">
    <name type="scientific">SAR86 cluster bacterium</name>
    <dbReference type="NCBI Taxonomy" id="2030880"/>
    <lineage>
        <taxon>Bacteria</taxon>
        <taxon>Pseudomonadati</taxon>
        <taxon>Pseudomonadota</taxon>
        <taxon>Gammaproteobacteria</taxon>
        <taxon>SAR86 cluster</taxon>
    </lineage>
</organism>
<dbReference type="GO" id="GO:0009279">
    <property type="term" value="C:cell outer membrane"/>
    <property type="evidence" value="ECO:0007669"/>
    <property type="project" value="UniProtKB-SubCell"/>
</dbReference>
<keyword evidence="6" id="KW-0406">Ion transport</keyword>
<evidence type="ECO:0000313" key="16">
    <source>
        <dbReference type="EMBL" id="PCI75755.1"/>
    </source>
</evidence>
<evidence type="ECO:0000256" key="5">
    <source>
        <dbReference type="ARBA" id="ARBA00022729"/>
    </source>
</evidence>
<dbReference type="PROSITE" id="PS52016">
    <property type="entry name" value="TONB_DEPENDENT_REC_3"/>
    <property type="match status" value="1"/>
</dbReference>
<accession>A0A2A4X0Z5</accession>
<protein>
    <recommendedName>
        <fullName evidence="18">TonB-dependent receptor</fullName>
    </recommendedName>
</protein>
<dbReference type="AlphaFoldDB" id="A0A2A4X0Z5"/>
<feature type="signal peptide" evidence="13">
    <location>
        <begin position="1"/>
        <end position="22"/>
    </location>
</feature>
<dbReference type="InterPro" id="IPR012910">
    <property type="entry name" value="Plug_dom"/>
</dbReference>
<dbReference type="GO" id="GO:0006811">
    <property type="term" value="P:monoatomic ion transport"/>
    <property type="evidence" value="ECO:0007669"/>
    <property type="project" value="UniProtKB-KW"/>
</dbReference>
<reference evidence="17" key="1">
    <citation type="submission" date="2017-08" db="EMBL/GenBank/DDBJ databases">
        <title>A dynamic microbial community with high functional redundancy inhabits the cold, oxic subseafloor aquifer.</title>
        <authorList>
            <person name="Tully B.J."/>
            <person name="Wheat C.G."/>
            <person name="Glazer B.T."/>
            <person name="Huber J.A."/>
        </authorList>
    </citation>
    <scope>NUCLEOTIDE SEQUENCE [LARGE SCALE GENOMIC DNA]</scope>
</reference>
<comment type="subcellular location">
    <subcellularLocation>
        <location evidence="1 10">Cell outer membrane</location>
        <topology evidence="1 10">Multi-pass membrane protein</topology>
    </subcellularLocation>
</comment>
<evidence type="ECO:0000256" key="9">
    <source>
        <dbReference type="ARBA" id="ARBA00023237"/>
    </source>
</evidence>
<feature type="domain" description="TonB-dependent receptor-like beta-barrel" evidence="14">
    <location>
        <begin position="177"/>
        <end position="580"/>
    </location>
</feature>
<evidence type="ECO:0000259" key="14">
    <source>
        <dbReference type="Pfam" id="PF00593"/>
    </source>
</evidence>
<dbReference type="SUPFAM" id="SSF56935">
    <property type="entry name" value="Porins"/>
    <property type="match status" value="1"/>
</dbReference>
<dbReference type="Pfam" id="PF00593">
    <property type="entry name" value="TonB_dep_Rec_b-barrel"/>
    <property type="match status" value="1"/>
</dbReference>
<evidence type="ECO:0000259" key="15">
    <source>
        <dbReference type="Pfam" id="PF07715"/>
    </source>
</evidence>
<sequence length="606" mass="65819">MKLVTNSSLLVGVCLSASLVQAQAPGDTAPEEIIVAANRIEQSLSTVLAATTVIDKETIRQSQAQNLAGLLAGVPGMQFSPSGGQGAQTSLFMRGTESDHTLILVDGVQMTTNSGPAGRLEFIPLDQIERIEIVRGPRSSVYGSEAIGGVVNIITKPNIQEDFSGSVKLMAGTENSSDANIGLQGRVGNTTLSLNASRRETDGIDNSERGSSDDDGYENDSFSLSFSHQFSELFSLSSTYSSFDAESNYDDGVVNTDSQQFSTTVTAAFTEQWGSKLILEQFEEDNMDVGAFGLTNSSTENKKLSWQNTYTFDASNLFSFGIDHQEQELRYATFGALQTDTSRDNDGVYAVYIRESGPVDFTLSVRNDDNERFGNHSTGSIAIGSDFGESVRAWVSYGTAFKAPNLIDLYVDFPSFFFFANPNLKPETAESLELSLQAEALGATWQFNVFRNDIDDLISTDATFTSLANIQQARIDGMEATVSSTIAGWRVDAALTLLDHENRNTGANLLRRPEQTLSLNIAREFGALDLTVNLLAQNEHSDIDPINFGGSTVGGFGVVNLIAGYRLSEDLNLRLRIGNLLDKEYQIVDGFNTQDRTAQLSLNYSF</sequence>
<keyword evidence="3 10" id="KW-1134">Transmembrane beta strand</keyword>
<evidence type="ECO:0000256" key="10">
    <source>
        <dbReference type="PROSITE-ProRule" id="PRU01360"/>
    </source>
</evidence>
<evidence type="ECO:0000256" key="11">
    <source>
        <dbReference type="RuleBase" id="RU003357"/>
    </source>
</evidence>
<dbReference type="GO" id="GO:0015889">
    <property type="term" value="P:cobalamin transport"/>
    <property type="evidence" value="ECO:0007669"/>
    <property type="project" value="TreeGrafter"/>
</dbReference>
<gene>
    <name evidence="16" type="ORF">COB20_12180</name>
</gene>
<evidence type="ECO:0000256" key="12">
    <source>
        <dbReference type="SAM" id="MobiDB-lite"/>
    </source>
</evidence>
<keyword evidence="8 10" id="KW-0472">Membrane</keyword>
<comment type="similarity">
    <text evidence="10 11">Belongs to the TonB-dependent receptor family.</text>
</comment>
<feature type="region of interest" description="Disordered" evidence="12">
    <location>
        <begin position="192"/>
        <end position="216"/>
    </location>
</feature>
<evidence type="ECO:0000256" key="1">
    <source>
        <dbReference type="ARBA" id="ARBA00004571"/>
    </source>
</evidence>
<feature type="chain" id="PRO_5013354431" description="TonB-dependent receptor" evidence="13">
    <location>
        <begin position="23"/>
        <end position="606"/>
    </location>
</feature>
<evidence type="ECO:0000256" key="6">
    <source>
        <dbReference type="ARBA" id="ARBA00023065"/>
    </source>
</evidence>
<dbReference type="Gene3D" id="2.40.170.20">
    <property type="entry name" value="TonB-dependent receptor, beta-barrel domain"/>
    <property type="match status" value="1"/>
</dbReference>
<dbReference type="Proteomes" id="UP000218767">
    <property type="component" value="Unassembled WGS sequence"/>
</dbReference>
<comment type="caution">
    <text evidence="16">The sequence shown here is derived from an EMBL/GenBank/DDBJ whole genome shotgun (WGS) entry which is preliminary data.</text>
</comment>
<proteinExistence type="inferred from homology"/>
<evidence type="ECO:0000313" key="17">
    <source>
        <dbReference type="Proteomes" id="UP000218767"/>
    </source>
</evidence>
<dbReference type="PANTHER" id="PTHR30069:SF53">
    <property type="entry name" value="COLICIN I RECEPTOR-RELATED"/>
    <property type="match status" value="1"/>
</dbReference>
<evidence type="ECO:0000256" key="2">
    <source>
        <dbReference type="ARBA" id="ARBA00022448"/>
    </source>
</evidence>
<dbReference type="PANTHER" id="PTHR30069">
    <property type="entry name" value="TONB-DEPENDENT OUTER MEMBRANE RECEPTOR"/>
    <property type="match status" value="1"/>
</dbReference>
<keyword evidence="5 13" id="KW-0732">Signal</keyword>
<evidence type="ECO:0000256" key="4">
    <source>
        <dbReference type="ARBA" id="ARBA00022692"/>
    </source>
</evidence>
<name>A0A2A4X0Z5_9GAMM</name>
<feature type="compositionally biased region" description="Basic and acidic residues" evidence="12">
    <location>
        <begin position="197"/>
        <end position="212"/>
    </location>
</feature>
<feature type="domain" description="TonB-dependent receptor plug" evidence="15">
    <location>
        <begin position="45"/>
        <end position="150"/>
    </location>
</feature>